<feature type="compositionally biased region" description="Basic and acidic residues" evidence="2">
    <location>
        <begin position="791"/>
        <end position="800"/>
    </location>
</feature>
<dbReference type="PANTHER" id="PTHR13384">
    <property type="entry name" value="G PATCH DOMAIN-CONTAINING PROTEIN 1"/>
    <property type="match status" value="1"/>
</dbReference>
<feature type="compositionally biased region" description="Basic and acidic residues" evidence="2">
    <location>
        <begin position="695"/>
        <end position="715"/>
    </location>
</feature>
<dbReference type="RefSeq" id="XP_018009822.1">
    <property type="nucleotide sequence ID" value="XM_018154333.2"/>
</dbReference>
<evidence type="ECO:0000256" key="1">
    <source>
        <dbReference type="ARBA" id="ARBA00008600"/>
    </source>
</evidence>
<dbReference type="Proteomes" id="UP000694843">
    <property type="component" value="Unplaced"/>
</dbReference>
<evidence type="ECO:0000259" key="3">
    <source>
        <dbReference type="PROSITE" id="PS50174"/>
    </source>
</evidence>
<feature type="compositionally biased region" description="Low complexity" evidence="2">
    <location>
        <begin position="995"/>
        <end position="1009"/>
    </location>
</feature>
<feature type="compositionally biased region" description="Basic and acidic residues" evidence="2">
    <location>
        <begin position="755"/>
        <end position="772"/>
    </location>
</feature>
<dbReference type="Pfam" id="PF07713">
    <property type="entry name" value="DUF1604"/>
    <property type="match status" value="1"/>
</dbReference>
<comment type="similarity">
    <text evidence="1">Belongs to the GPATCH1 family.</text>
</comment>
<feature type="region of interest" description="Disordered" evidence="2">
    <location>
        <begin position="664"/>
        <end position="936"/>
    </location>
</feature>
<dbReference type="AlphaFoldDB" id="A0A8B7N7F0"/>
<dbReference type="GO" id="GO:0003723">
    <property type="term" value="F:RNA binding"/>
    <property type="evidence" value="ECO:0007669"/>
    <property type="project" value="TreeGrafter"/>
</dbReference>
<feature type="compositionally biased region" description="Polar residues" evidence="2">
    <location>
        <begin position="523"/>
        <end position="542"/>
    </location>
</feature>
<dbReference type="GO" id="GO:0005634">
    <property type="term" value="C:nucleus"/>
    <property type="evidence" value="ECO:0007669"/>
    <property type="project" value="TreeGrafter"/>
</dbReference>
<dbReference type="InterPro" id="IPR000467">
    <property type="entry name" value="G_patch_dom"/>
</dbReference>
<feature type="compositionally biased region" description="Polar residues" evidence="2">
    <location>
        <begin position="801"/>
        <end position="811"/>
    </location>
</feature>
<dbReference type="OrthoDB" id="20507at2759"/>
<organism evidence="4 5">
    <name type="scientific">Hyalella azteca</name>
    <name type="common">Amphipod</name>
    <dbReference type="NCBI Taxonomy" id="294128"/>
    <lineage>
        <taxon>Eukaryota</taxon>
        <taxon>Metazoa</taxon>
        <taxon>Ecdysozoa</taxon>
        <taxon>Arthropoda</taxon>
        <taxon>Crustacea</taxon>
        <taxon>Multicrustacea</taxon>
        <taxon>Malacostraca</taxon>
        <taxon>Eumalacostraca</taxon>
        <taxon>Peracarida</taxon>
        <taxon>Amphipoda</taxon>
        <taxon>Senticaudata</taxon>
        <taxon>Talitrida</taxon>
        <taxon>Talitroidea</taxon>
        <taxon>Hyalellidae</taxon>
        <taxon>Hyalella</taxon>
    </lineage>
</organism>
<dbReference type="OMA" id="VHKQEAT"/>
<feature type="compositionally biased region" description="Basic and acidic residues" evidence="2">
    <location>
        <begin position="817"/>
        <end position="838"/>
    </location>
</feature>
<dbReference type="PANTHER" id="PTHR13384:SF19">
    <property type="entry name" value="G PATCH DOMAIN-CONTAINING PROTEIN 1"/>
    <property type="match status" value="1"/>
</dbReference>
<dbReference type="KEGG" id="hazt:108667313"/>
<keyword evidence="4" id="KW-1185">Reference proteome</keyword>
<protein>
    <submittedName>
        <fullName evidence="5">G patch domain-containing protein 1-like</fullName>
    </submittedName>
</protein>
<evidence type="ECO:0000313" key="5">
    <source>
        <dbReference type="RefSeq" id="XP_018009822.1"/>
    </source>
</evidence>
<feature type="compositionally biased region" description="Basic residues" evidence="2">
    <location>
        <begin position="1055"/>
        <end position="1087"/>
    </location>
</feature>
<feature type="compositionally biased region" description="Low complexity" evidence="2">
    <location>
        <begin position="779"/>
        <end position="790"/>
    </location>
</feature>
<feature type="region of interest" description="Disordered" evidence="2">
    <location>
        <begin position="586"/>
        <end position="648"/>
    </location>
</feature>
<dbReference type="InterPro" id="IPR011666">
    <property type="entry name" value="DUF1604"/>
</dbReference>
<evidence type="ECO:0000256" key="2">
    <source>
        <dbReference type="SAM" id="MobiDB-lite"/>
    </source>
</evidence>
<feature type="region of interest" description="Disordered" evidence="2">
    <location>
        <begin position="163"/>
        <end position="204"/>
    </location>
</feature>
<dbReference type="Pfam" id="PF26093">
    <property type="entry name" value="HTH_TGH"/>
    <property type="match status" value="1"/>
</dbReference>
<feature type="compositionally biased region" description="Basic and acidic residues" evidence="2">
    <location>
        <begin position="950"/>
        <end position="981"/>
    </location>
</feature>
<feature type="region of interest" description="Disordered" evidence="2">
    <location>
        <begin position="950"/>
        <end position="1098"/>
    </location>
</feature>
<feature type="compositionally biased region" description="Basic residues" evidence="2">
    <location>
        <begin position="170"/>
        <end position="183"/>
    </location>
</feature>
<name>A0A8B7N7F0_HYAAZ</name>
<dbReference type="PROSITE" id="PS50174">
    <property type="entry name" value="G_PATCH"/>
    <property type="match status" value="1"/>
</dbReference>
<feature type="compositionally biased region" description="Polar residues" evidence="2">
    <location>
        <begin position="913"/>
        <end position="931"/>
    </location>
</feature>
<evidence type="ECO:0000313" key="4">
    <source>
        <dbReference type="Proteomes" id="UP000694843"/>
    </source>
</evidence>
<gene>
    <name evidence="5" type="primary">LOC108667313</name>
</gene>
<reference evidence="5" key="1">
    <citation type="submission" date="2025-08" db="UniProtKB">
        <authorList>
            <consortium name="RefSeq"/>
        </authorList>
    </citation>
    <scope>IDENTIFICATION</scope>
    <source>
        <tissue evidence="5">Whole organism</tissue>
    </source>
</reference>
<accession>A0A8B7N7F0</accession>
<dbReference type="GeneID" id="108667313"/>
<feature type="compositionally biased region" description="Polar residues" evidence="2">
    <location>
        <begin position="843"/>
        <end position="865"/>
    </location>
</feature>
<feature type="compositionally biased region" description="Basic and acidic residues" evidence="2">
    <location>
        <begin position="1038"/>
        <end position="1054"/>
    </location>
</feature>
<feature type="domain" description="G-patch" evidence="3">
    <location>
        <begin position="147"/>
        <end position="167"/>
    </location>
</feature>
<proteinExistence type="inferred from homology"/>
<feature type="compositionally biased region" description="Low complexity" evidence="2">
    <location>
        <begin position="617"/>
        <end position="631"/>
    </location>
</feature>
<dbReference type="GO" id="GO:0006397">
    <property type="term" value="P:mRNA processing"/>
    <property type="evidence" value="ECO:0007669"/>
    <property type="project" value="InterPro"/>
</dbReference>
<feature type="region of interest" description="Disordered" evidence="2">
    <location>
        <begin position="387"/>
        <end position="437"/>
    </location>
</feature>
<sequence length="1098" mass="120492">MSDDEDDFAFYGTAVAQLDENDIVAKKAPRLEDQTVADKQGRRRFHGAFTGGFSAGHFNTVGSVEGFTPSTFTSSRSERNKDKVAQNVEMFMDEEDMSAHGIAAQRLQPIADYAGGSSSDGKRKRIMPSTGPIPGIPVLLDITTDPCKSVGVRLLRSLGWREGQGVGPRLSHREKKRKGKKFSHSSAVDGPGNSDSDSELPAGYSNVTFAPEEAGSAQLAVLENKDNTFGLGYKPLSRDNILGRKVRESQPFSVSEKKKTMTIKGQAFGVGAFEEEDEDIYAQEDLSDYNFTLGGSATAVTKTSSTNSNISVGSVCEILEGFVLSKSSEAPPAEPSLPALPPGFVPLHKPLRKRFSGRSHEQRGLGRHDLTYHDRYRIMAGSETSVEVRTGVKGAQPPVVRASTPPDERVSSPLPPELFSDEAQPSKAGAQYQPFSSDPQKQKRYELFLRMTEKGLKSRYNETQPASLTEWERDREIQEFERAALLYKPLTFAMATRFVSSSVGESTPLLKDGLNMNIKKVNPQLTPKQESVLEDTSTSAASSDPRMQAASNAMFGKLTLSVMQWHPDKTLCKRFNVPHPFPDSRHVGVMSSSGKSGTRDGLDVLRVASPSRPPPVAATTTSSVAAVTVPSNEDLEPETPETYGLKVSVTGPPTIDLFKAIFQDSSSSSSDSESSEPENKKLELPNSSKSLRNAGENERKLDEPSQRTRKSRFEPRDEDDLEFQPPKQILSNEDSGDKGDTLIVPPKHIFVSQKSKGDGDDAKIENGSEKIDKKKKRSASVVKSSLSFVVESDHSDEETAKNSSIQTSSSKHLLLSRSEKDNGDRKQMALREHSDPDRYPTMATKSSNSEHASISANNKQKCSKNNVDDESVRTNSEFHSSNRRGFEQQATDAGMGHGSISRSGQTYPHEKNAASNSRSPSELVTKPTQSRAGGIFANIDFAELNKYRELISDPPDDKASIDKTESRDNPSDKSTRTETRPQIKSTSESVRRVLESSSDDSNSSVDSSDAYGAALPPNFVSPLQVIREGKKKAVPGIKKFDDTKLVERTKEHADHKKKKKKKKEKKKHKHKSRKENKKSSKEKKARKNLSESSDSSSE</sequence>
<feature type="region of interest" description="Disordered" evidence="2">
    <location>
        <begin position="523"/>
        <end position="545"/>
    </location>
</feature>